<dbReference type="PROSITE" id="PS50002">
    <property type="entry name" value="SH3"/>
    <property type="match status" value="2"/>
</dbReference>
<evidence type="ECO:0000256" key="3">
    <source>
        <dbReference type="PROSITE-ProRule" id="PRU00191"/>
    </source>
</evidence>
<evidence type="ECO:0000313" key="8">
    <source>
        <dbReference type="Proteomes" id="UP000887568"/>
    </source>
</evidence>
<accession>A0A914B0R7</accession>
<sequence>MECVARYDFTAARPDELSFRERDVLKVIIDPDKNTEDDWATAELKGKVGLIPKNYITSPEWFYKGLSRNRAEEILQDNEPDGAFLIRESESSRGDFSLSVKFGTGVQHFKILVDKATRRVFLWEKKFDTINQLVNFFRMNSVSKTNNKVFLRDMGKKKSAVMDSIQGASGANGVTSPFQQKQSPWGKVTQHKPMKPAVEQKPRVKAMYDFEPQDNNELELRAGDVVEVLDKSDRDWWFGKLRTKTGLFPSTYVQELK</sequence>
<dbReference type="PANTHER" id="PTHR46037">
    <property type="entry name" value="PROTEIN ENHANCER OF SEVENLESS 2B"/>
    <property type="match status" value="1"/>
</dbReference>
<dbReference type="Gene3D" id="2.30.30.40">
    <property type="entry name" value="SH3 Domains"/>
    <property type="match status" value="2"/>
</dbReference>
<dbReference type="SUPFAM" id="SSF50044">
    <property type="entry name" value="SH3-domain"/>
    <property type="match status" value="2"/>
</dbReference>
<evidence type="ECO:0000259" key="6">
    <source>
        <dbReference type="PROSITE" id="PS50002"/>
    </source>
</evidence>
<dbReference type="Pfam" id="PF00018">
    <property type="entry name" value="SH3_1"/>
    <property type="match status" value="1"/>
</dbReference>
<dbReference type="SUPFAM" id="SSF55550">
    <property type="entry name" value="SH2 domain"/>
    <property type="match status" value="1"/>
</dbReference>
<dbReference type="PRINTS" id="PR00499">
    <property type="entry name" value="P67PHOX"/>
</dbReference>
<proteinExistence type="predicted"/>
<dbReference type="GeneID" id="119738317"/>
<keyword evidence="2 3" id="KW-0727">SH2 domain</keyword>
<keyword evidence="1 4" id="KW-0728">SH3 domain</keyword>
<dbReference type="OMA" id="FKQPDGA"/>
<dbReference type="PRINTS" id="PR00401">
    <property type="entry name" value="SH2DOMAIN"/>
</dbReference>
<dbReference type="EnsemblMetazoa" id="XM_038213163.1">
    <property type="protein sequence ID" value="XP_038069091.1"/>
    <property type="gene ID" value="LOC119738317"/>
</dbReference>
<evidence type="ECO:0000256" key="4">
    <source>
        <dbReference type="PROSITE-ProRule" id="PRU00192"/>
    </source>
</evidence>
<dbReference type="Pfam" id="PF00017">
    <property type="entry name" value="SH2"/>
    <property type="match status" value="1"/>
</dbReference>
<evidence type="ECO:0000256" key="2">
    <source>
        <dbReference type="ARBA" id="ARBA00022999"/>
    </source>
</evidence>
<dbReference type="Proteomes" id="UP000887568">
    <property type="component" value="Unplaced"/>
</dbReference>
<dbReference type="Pfam" id="PF14604">
    <property type="entry name" value="SH3_9"/>
    <property type="match status" value="1"/>
</dbReference>
<dbReference type="Gene3D" id="3.30.505.10">
    <property type="entry name" value="SH2 domain"/>
    <property type="match status" value="1"/>
</dbReference>
<dbReference type="AlphaFoldDB" id="A0A914B0R7"/>
<keyword evidence="8" id="KW-1185">Reference proteome</keyword>
<dbReference type="InterPro" id="IPR036028">
    <property type="entry name" value="SH3-like_dom_sf"/>
</dbReference>
<dbReference type="SMART" id="SM00326">
    <property type="entry name" value="SH3"/>
    <property type="match status" value="2"/>
</dbReference>
<evidence type="ECO:0000259" key="5">
    <source>
        <dbReference type="PROSITE" id="PS50001"/>
    </source>
</evidence>
<dbReference type="FunFam" id="2.30.30.40:FF:000072">
    <property type="entry name" value="Unconventional Myosin IB"/>
    <property type="match status" value="1"/>
</dbReference>
<dbReference type="PRINTS" id="PR00452">
    <property type="entry name" value="SH3DOMAIN"/>
</dbReference>
<dbReference type="InterPro" id="IPR043539">
    <property type="entry name" value="Grb2-like"/>
</dbReference>
<dbReference type="SMART" id="SM00252">
    <property type="entry name" value="SH2"/>
    <property type="match status" value="1"/>
</dbReference>
<evidence type="ECO:0000256" key="1">
    <source>
        <dbReference type="ARBA" id="ARBA00022443"/>
    </source>
</evidence>
<feature type="domain" description="SH3" evidence="6">
    <location>
        <begin position="199"/>
        <end position="257"/>
    </location>
</feature>
<evidence type="ECO:0000313" key="7">
    <source>
        <dbReference type="EnsemblMetazoa" id="XP_038069091.1"/>
    </source>
</evidence>
<reference evidence="7" key="1">
    <citation type="submission" date="2022-11" db="UniProtKB">
        <authorList>
            <consortium name="EnsemblMetazoa"/>
        </authorList>
    </citation>
    <scope>IDENTIFICATION</scope>
</reference>
<feature type="domain" description="SH2" evidence="5">
    <location>
        <begin position="61"/>
        <end position="154"/>
    </location>
</feature>
<dbReference type="InterPro" id="IPR000980">
    <property type="entry name" value="SH2"/>
</dbReference>
<dbReference type="RefSeq" id="XP_038069091.1">
    <property type="nucleotide sequence ID" value="XM_038213163.1"/>
</dbReference>
<dbReference type="PROSITE" id="PS50001">
    <property type="entry name" value="SH2"/>
    <property type="match status" value="1"/>
</dbReference>
<organism evidence="7 8">
    <name type="scientific">Patiria miniata</name>
    <name type="common">Bat star</name>
    <name type="synonym">Asterina miniata</name>
    <dbReference type="NCBI Taxonomy" id="46514"/>
    <lineage>
        <taxon>Eukaryota</taxon>
        <taxon>Metazoa</taxon>
        <taxon>Echinodermata</taxon>
        <taxon>Eleutherozoa</taxon>
        <taxon>Asterozoa</taxon>
        <taxon>Asteroidea</taxon>
        <taxon>Valvatacea</taxon>
        <taxon>Valvatida</taxon>
        <taxon>Asterinidae</taxon>
        <taxon>Patiria</taxon>
    </lineage>
</organism>
<dbReference type="OrthoDB" id="10255964at2759"/>
<name>A0A914B0R7_PATMI</name>
<dbReference type="CDD" id="cd09941">
    <property type="entry name" value="SH2_Grb2_like"/>
    <property type="match status" value="1"/>
</dbReference>
<dbReference type="InterPro" id="IPR036860">
    <property type="entry name" value="SH2_dom_sf"/>
</dbReference>
<protein>
    <submittedName>
        <fullName evidence="7">Uncharacterized protein</fullName>
    </submittedName>
</protein>
<feature type="domain" description="SH3" evidence="6">
    <location>
        <begin position="1"/>
        <end position="61"/>
    </location>
</feature>
<dbReference type="InterPro" id="IPR001452">
    <property type="entry name" value="SH3_domain"/>
</dbReference>